<feature type="signal peptide" evidence="3">
    <location>
        <begin position="1"/>
        <end position="18"/>
    </location>
</feature>
<dbReference type="InterPro" id="IPR012132">
    <property type="entry name" value="GMC_OxRdtase"/>
</dbReference>
<feature type="chain" id="PRO_5045318020" description="Glucose-methanol-choline oxidoreductase N-terminal domain-containing protein" evidence="3">
    <location>
        <begin position="19"/>
        <end position="579"/>
    </location>
</feature>
<evidence type="ECO:0000313" key="6">
    <source>
        <dbReference type="EMBL" id="KAJ8896961.1"/>
    </source>
</evidence>
<dbReference type="PROSITE" id="PS00623">
    <property type="entry name" value="GMC_OXRED_1"/>
    <property type="match status" value="1"/>
</dbReference>
<dbReference type="Proteomes" id="UP001159363">
    <property type="component" value="Chromosome 1"/>
</dbReference>
<feature type="domain" description="Glucose-methanol-choline oxidoreductase N-terminal" evidence="4">
    <location>
        <begin position="109"/>
        <end position="132"/>
    </location>
</feature>
<comment type="caution">
    <text evidence="6">The sequence shown here is derived from an EMBL/GenBank/DDBJ whole genome shotgun (WGS) entry which is preliminary data.</text>
</comment>
<organism evidence="6 7">
    <name type="scientific">Dryococelus australis</name>
    <dbReference type="NCBI Taxonomy" id="614101"/>
    <lineage>
        <taxon>Eukaryota</taxon>
        <taxon>Metazoa</taxon>
        <taxon>Ecdysozoa</taxon>
        <taxon>Arthropoda</taxon>
        <taxon>Hexapoda</taxon>
        <taxon>Insecta</taxon>
        <taxon>Pterygota</taxon>
        <taxon>Neoptera</taxon>
        <taxon>Polyneoptera</taxon>
        <taxon>Phasmatodea</taxon>
        <taxon>Verophasmatodea</taxon>
        <taxon>Anareolatae</taxon>
        <taxon>Phasmatidae</taxon>
        <taxon>Eurycanthinae</taxon>
        <taxon>Dryococelus</taxon>
    </lineage>
</organism>
<evidence type="ECO:0000256" key="1">
    <source>
        <dbReference type="ARBA" id="ARBA00010790"/>
    </source>
</evidence>
<evidence type="ECO:0000259" key="5">
    <source>
        <dbReference type="PROSITE" id="PS00624"/>
    </source>
</evidence>
<keyword evidence="7" id="KW-1185">Reference proteome</keyword>
<keyword evidence="2" id="KW-0274">FAD</keyword>
<dbReference type="Gene3D" id="3.50.50.60">
    <property type="entry name" value="FAD/NAD(P)-binding domain"/>
    <property type="match status" value="1"/>
</dbReference>
<feature type="domain" description="Glucose-methanol-choline oxidoreductase N-terminal" evidence="5">
    <location>
        <begin position="289"/>
        <end position="303"/>
    </location>
</feature>
<proteinExistence type="inferred from homology"/>
<dbReference type="Pfam" id="PF00732">
    <property type="entry name" value="GMC_oxred_N"/>
    <property type="match status" value="1"/>
</dbReference>
<dbReference type="InterPro" id="IPR036188">
    <property type="entry name" value="FAD/NAD-bd_sf"/>
</dbReference>
<gene>
    <name evidence="6" type="ORF">PR048_002307</name>
</gene>
<dbReference type="Pfam" id="PF05199">
    <property type="entry name" value="GMC_oxred_C"/>
    <property type="match status" value="1"/>
</dbReference>
<dbReference type="SUPFAM" id="SSF54373">
    <property type="entry name" value="FAD-linked reductases, C-terminal domain"/>
    <property type="match status" value="1"/>
</dbReference>
<dbReference type="InterPro" id="IPR007867">
    <property type="entry name" value="GMC_OxRtase_C"/>
</dbReference>
<evidence type="ECO:0000313" key="7">
    <source>
        <dbReference type="Proteomes" id="UP001159363"/>
    </source>
</evidence>
<dbReference type="Gene3D" id="3.30.560.10">
    <property type="entry name" value="Glucose Oxidase, domain 3"/>
    <property type="match status" value="1"/>
</dbReference>
<accession>A0ABQ9IKW9</accession>
<dbReference type="InterPro" id="IPR000172">
    <property type="entry name" value="GMC_OxRdtase_N"/>
</dbReference>
<sequence length="579" mass="64753">MMPLLIAVFILMGRLSQAACYDSWLLDGETFDFVIVGAGSAGCVLANRLTEVATWRVLLLEAGEEEPPIAKVPAFYPYLQVPNSPLHWNYHSEPSPWACGGQSCTWYSGRGLGGSSIINGMIYIRGNPHDYNEWAAEGNTGWSYKDVLPYFLKSEDAHSLEENETTYHRQGGYLGVEKPAYRDYRHQILINSYRELGFEERDPNAGEQEGVSLVRLTTRNGERQSTNTAFLKAARQLRPNLRVLTNAMVTRVLVDPVPPRAYGVEFFLDDDKNMLFSINVSKEVILSAGSIHSPQLLQLSGIGPHEFLEPLNIPLIKNLSVGYNYQDHITSFGVAYSLKNTSVEGNINTEFQDYEHYLKNRTGPLAYIGLTGVMVFARSNNKKLPDLQFTHLPMAVGDQQVKPFPYYTNLNMLPILLRPQSRGYVKVVSKDPLEKPVVEPNYLSQGAERRILAEGHRLMARLGETESFKELGLDLDMSIVRKCAWAKFDMATFWECCIVNYTIPAFHHVGTCRMGPTADHGAVVDPQLRVHGVDGLRVVDGSIMPTIVRGNTNAPIIMIAEKAADMIKQFYNGTGTYVC</sequence>
<dbReference type="SUPFAM" id="SSF51905">
    <property type="entry name" value="FAD/NAD(P)-binding domain"/>
    <property type="match status" value="1"/>
</dbReference>
<reference evidence="6 7" key="1">
    <citation type="submission" date="2023-02" db="EMBL/GenBank/DDBJ databases">
        <title>LHISI_Scaffold_Assembly.</title>
        <authorList>
            <person name="Stuart O.P."/>
            <person name="Cleave R."/>
            <person name="Magrath M.J.L."/>
            <person name="Mikheyev A.S."/>
        </authorList>
    </citation>
    <scope>NUCLEOTIDE SEQUENCE [LARGE SCALE GENOMIC DNA]</scope>
    <source>
        <strain evidence="6">Daus_M_001</strain>
        <tissue evidence="6">Leg muscle</tissue>
    </source>
</reference>
<dbReference type="PROSITE" id="PS00624">
    <property type="entry name" value="GMC_OXRED_2"/>
    <property type="match status" value="1"/>
</dbReference>
<dbReference type="PANTHER" id="PTHR11552:SF227">
    <property type="entry name" value="GLUCOSE DEHYDROGENASE [FAD, QUINONE]-LIKE PROTEIN"/>
    <property type="match status" value="1"/>
</dbReference>
<evidence type="ECO:0000256" key="2">
    <source>
        <dbReference type="RuleBase" id="RU003968"/>
    </source>
</evidence>
<keyword evidence="2" id="KW-0285">Flavoprotein</keyword>
<keyword evidence="3" id="KW-0732">Signal</keyword>
<protein>
    <recommendedName>
        <fullName evidence="4 5">Glucose-methanol-choline oxidoreductase N-terminal domain-containing protein</fullName>
    </recommendedName>
</protein>
<name>A0ABQ9IKW9_9NEOP</name>
<comment type="similarity">
    <text evidence="1 2">Belongs to the GMC oxidoreductase family.</text>
</comment>
<dbReference type="EMBL" id="JARBHB010000001">
    <property type="protein sequence ID" value="KAJ8896961.1"/>
    <property type="molecule type" value="Genomic_DNA"/>
</dbReference>
<dbReference type="PIRSF" id="PIRSF000137">
    <property type="entry name" value="Alcohol_oxidase"/>
    <property type="match status" value="1"/>
</dbReference>
<evidence type="ECO:0000259" key="4">
    <source>
        <dbReference type="PROSITE" id="PS00623"/>
    </source>
</evidence>
<evidence type="ECO:0000256" key="3">
    <source>
        <dbReference type="SAM" id="SignalP"/>
    </source>
</evidence>
<dbReference type="PANTHER" id="PTHR11552">
    <property type="entry name" value="GLUCOSE-METHANOL-CHOLINE GMC OXIDOREDUCTASE"/>
    <property type="match status" value="1"/>
</dbReference>